<evidence type="ECO:0000313" key="1">
    <source>
        <dbReference type="EMBL" id="KRX00418.1"/>
    </source>
</evidence>
<dbReference type="Proteomes" id="UP000054937">
    <property type="component" value="Unassembled WGS sequence"/>
</dbReference>
<protein>
    <submittedName>
        <fullName evidence="1">Uncharacterized protein</fullName>
    </submittedName>
</protein>
<accession>A0A0V0QE17</accession>
<sequence>MKDYKENKIKFDLNEQQTENFKEKQLEINLELNQLVRENQLKEQTIDKLKIELLNIKNFKYEKQQIRNNEKQWDLVQTQNKFYTPKGLNASENEKSLSKKLSKLEKQLQEIEWKILTESEYTLTLKHMHKQIVDKVYNLEHKVDNNKKLVNLAENQFLNFKRDLDLEYNSTQFCQFQMDGIIRQMLQLKQIYDQAIKCKKEKNEQSTQKLFKVLDEYNQTQD</sequence>
<proteinExistence type="predicted"/>
<name>A0A0V0QE17_PSEPJ</name>
<evidence type="ECO:0000313" key="2">
    <source>
        <dbReference type="Proteomes" id="UP000054937"/>
    </source>
</evidence>
<keyword evidence="2" id="KW-1185">Reference proteome</keyword>
<dbReference type="EMBL" id="LDAU01000192">
    <property type="protein sequence ID" value="KRX00418.1"/>
    <property type="molecule type" value="Genomic_DNA"/>
</dbReference>
<dbReference type="AlphaFoldDB" id="A0A0V0QE17"/>
<reference evidence="1 2" key="1">
    <citation type="journal article" date="2015" name="Sci. Rep.">
        <title>Genome of the facultative scuticociliatosis pathogen Pseudocohnilembus persalinus provides insight into its virulence through horizontal gene transfer.</title>
        <authorList>
            <person name="Xiong J."/>
            <person name="Wang G."/>
            <person name="Cheng J."/>
            <person name="Tian M."/>
            <person name="Pan X."/>
            <person name="Warren A."/>
            <person name="Jiang C."/>
            <person name="Yuan D."/>
            <person name="Miao W."/>
        </authorList>
    </citation>
    <scope>NUCLEOTIDE SEQUENCE [LARGE SCALE GENOMIC DNA]</scope>
    <source>
        <strain evidence="1">36N120E</strain>
    </source>
</reference>
<organism evidence="1 2">
    <name type="scientific">Pseudocohnilembus persalinus</name>
    <name type="common">Ciliate</name>
    <dbReference type="NCBI Taxonomy" id="266149"/>
    <lineage>
        <taxon>Eukaryota</taxon>
        <taxon>Sar</taxon>
        <taxon>Alveolata</taxon>
        <taxon>Ciliophora</taxon>
        <taxon>Intramacronucleata</taxon>
        <taxon>Oligohymenophorea</taxon>
        <taxon>Scuticociliatia</taxon>
        <taxon>Philasterida</taxon>
        <taxon>Pseudocohnilembidae</taxon>
        <taxon>Pseudocohnilembus</taxon>
    </lineage>
</organism>
<comment type="caution">
    <text evidence="1">The sequence shown here is derived from an EMBL/GenBank/DDBJ whole genome shotgun (WGS) entry which is preliminary data.</text>
</comment>
<gene>
    <name evidence="1" type="ORF">PPERSA_03639</name>
</gene>
<dbReference type="InParanoid" id="A0A0V0QE17"/>